<dbReference type="InterPro" id="IPR050237">
    <property type="entry name" value="ATP-dep_AMP-bd_enzyme"/>
</dbReference>
<dbReference type="PROSITE" id="PS00455">
    <property type="entry name" value="AMP_BINDING"/>
    <property type="match status" value="1"/>
</dbReference>
<dbReference type="PANTHER" id="PTHR43767:SF1">
    <property type="entry name" value="NONRIBOSOMAL PEPTIDE SYNTHASE PES1 (EUROFUNG)-RELATED"/>
    <property type="match status" value="1"/>
</dbReference>
<dbReference type="InterPro" id="IPR042099">
    <property type="entry name" value="ANL_N_sf"/>
</dbReference>
<evidence type="ECO:0000313" key="2">
    <source>
        <dbReference type="EMBL" id="GAH45584.1"/>
    </source>
</evidence>
<dbReference type="PANTHER" id="PTHR43767">
    <property type="entry name" value="LONG-CHAIN-FATTY-ACID--COA LIGASE"/>
    <property type="match status" value="1"/>
</dbReference>
<dbReference type="Gene3D" id="3.40.50.12780">
    <property type="entry name" value="N-terminal domain of ligase-like"/>
    <property type="match status" value="1"/>
</dbReference>
<dbReference type="AlphaFoldDB" id="X1GVF2"/>
<sequence length="382" mass="43133">MGKWLNAGDVLRNNAYLHPDVMGVKDLSRSLTFKQWNERCNRLANALLGLGLRPGDRFAAIAYNCVEWMEVYGAAAKAGLTIIPILFRLSPSEYQYICEHGEAKVFIVAKEFVEGVDSIRDQLPIPRDNYLFFGDEKAPEGYQHYEKVIEKGSPKESGIEVDEESPWTISYTSGTTGEPKGVMRSHKSFIAYNWLHVVNFGFTNDDIALLVMPTSHINSIFFSWAFAWVGAGVCIYNRATFDPEHYIKTMQDEAVTFTSLVPTHFVMMLDLPDEVKAKYDVSSMRKLLCSSAPVRKDTKLEAMKYWKNAGLYEEYGTTEAGGTTILRPHEQLKKLGSIGRELYGIEKIRLLDEEGSEVPEGKVGEICVRAPSMFTEYLKDPE</sequence>
<accession>X1GVF2</accession>
<gene>
    <name evidence="2" type="ORF">S03H2_12083</name>
</gene>
<feature type="domain" description="AMP-dependent synthetase/ligase" evidence="1">
    <location>
        <begin position="13"/>
        <end position="378"/>
    </location>
</feature>
<comment type="caution">
    <text evidence="2">The sequence shown here is derived from an EMBL/GenBank/DDBJ whole genome shotgun (WGS) entry which is preliminary data.</text>
</comment>
<reference evidence="2" key="1">
    <citation type="journal article" date="2014" name="Front. Microbiol.">
        <title>High frequency of phylogenetically diverse reductive dehalogenase-homologous genes in deep subseafloor sedimentary metagenomes.</title>
        <authorList>
            <person name="Kawai M."/>
            <person name="Futagami T."/>
            <person name="Toyoda A."/>
            <person name="Takaki Y."/>
            <person name="Nishi S."/>
            <person name="Hori S."/>
            <person name="Arai W."/>
            <person name="Tsubouchi T."/>
            <person name="Morono Y."/>
            <person name="Uchiyama I."/>
            <person name="Ito T."/>
            <person name="Fujiyama A."/>
            <person name="Inagaki F."/>
            <person name="Takami H."/>
        </authorList>
    </citation>
    <scope>NUCLEOTIDE SEQUENCE</scope>
    <source>
        <strain evidence="2">Expedition CK06-06</strain>
    </source>
</reference>
<organism evidence="2">
    <name type="scientific">marine sediment metagenome</name>
    <dbReference type="NCBI Taxonomy" id="412755"/>
    <lineage>
        <taxon>unclassified sequences</taxon>
        <taxon>metagenomes</taxon>
        <taxon>ecological metagenomes</taxon>
    </lineage>
</organism>
<dbReference type="InterPro" id="IPR000873">
    <property type="entry name" value="AMP-dep_synth/lig_dom"/>
</dbReference>
<feature type="non-terminal residue" evidence="2">
    <location>
        <position position="382"/>
    </location>
</feature>
<dbReference type="EMBL" id="BARU01006153">
    <property type="protein sequence ID" value="GAH45584.1"/>
    <property type="molecule type" value="Genomic_DNA"/>
</dbReference>
<dbReference type="Pfam" id="PF00501">
    <property type="entry name" value="AMP-binding"/>
    <property type="match status" value="1"/>
</dbReference>
<dbReference type="SUPFAM" id="SSF56801">
    <property type="entry name" value="Acetyl-CoA synthetase-like"/>
    <property type="match status" value="1"/>
</dbReference>
<evidence type="ECO:0000259" key="1">
    <source>
        <dbReference type="Pfam" id="PF00501"/>
    </source>
</evidence>
<dbReference type="InterPro" id="IPR020845">
    <property type="entry name" value="AMP-binding_CS"/>
</dbReference>
<protein>
    <recommendedName>
        <fullName evidence="1">AMP-dependent synthetase/ligase domain-containing protein</fullName>
    </recommendedName>
</protein>
<name>X1GVF2_9ZZZZ</name>
<proteinExistence type="predicted"/>